<keyword evidence="14" id="KW-0325">Glycoprotein</keyword>
<dbReference type="InterPro" id="IPR011650">
    <property type="entry name" value="Peptidase_M20_dimer"/>
</dbReference>
<evidence type="ECO:0000256" key="11">
    <source>
        <dbReference type="ARBA" id="ARBA00022843"/>
    </source>
</evidence>
<evidence type="ECO:0000256" key="10">
    <source>
        <dbReference type="ARBA" id="ARBA00022833"/>
    </source>
</evidence>
<dbReference type="GO" id="GO:0000328">
    <property type="term" value="C:fungal-type vacuole lumen"/>
    <property type="evidence" value="ECO:0007669"/>
    <property type="project" value="TreeGrafter"/>
</dbReference>
<dbReference type="GO" id="GO:0046872">
    <property type="term" value="F:metal ion binding"/>
    <property type="evidence" value="ECO:0007669"/>
    <property type="project" value="UniProtKB-KW"/>
</dbReference>
<keyword evidence="10 16" id="KW-0862">Zinc</keyword>
<dbReference type="Gene3D" id="3.40.630.10">
    <property type="entry name" value="Zn peptidases"/>
    <property type="match status" value="1"/>
</dbReference>
<dbReference type="GO" id="GO:0004181">
    <property type="term" value="F:metallocarboxypeptidase activity"/>
    <property type="evidence" value="ECO:0007669"/>
    <property type="project" value="InterPro"/>
</dbReference>
<feature type="active site" description="Proton acceptor" evidence="15">
    <location>
        <position position="254"/>
    </location>
</feature>
<keyword evidence="13 17" id="KW-0472">Membrane</keyword>
<dbReference type="InterPro" id="IPR002933">
    <property type="entry name" value="Peptidase_M20"/>
</dbReference>
<accession>A0A0V1Q524</accession>
<proteinExistence type="inferred from homology"/>
<evidence type="ECO:0000256" key="6">
    <source>
        <dbReference type="ARBA" id="ARBA00022670"/>
    </source>
</evidence>
<evidence type="ECO:0000259" key="18">
    <source>
        <dbReference type="Pfam" id="PF07687"/>
    </source>
</evidence>
<feature type="binding site" evidence="16">
    <location>
        <position position="185"/>
    </location>
    <ligand>
        <name>Zn(2+)</name>
        <dbReference type="ChEBI" id="CHEBI:29105"/>
        <label>2</label>
    </ligand>
</feature>
<dbReference type="GO" id="GO:0016020">
    <property type="term" value="C:membrane"/>
    <property type="evidence" value="ECO:0007669"/>
    <property type="project" value="UniProtKB-SubCell"/>
</dbReference>
<feature type="binding site" evidence="16">
    <location>
        <position position="220"/>
    </location>
    <ligand>
        <name>Zn(2+)</name>
        <dbReference type="ChEBI" id="CHEBI:29105"/>
        <label>2</label>
    </ligand>
</feature>
<dbReference type="Pfam" id="PF01546">
    <property type="entry name" value="Peptidase_M20"/>
    <property type="match status" value="1"/>
</dbReference>
<feature type="binding site" evidence="16">
    <location>
        <position position="283"/>
    </location>
    <ligand>
        <name>Zn(2+)</name>
        <dbReference type="ChEBI" id="CHEBI:29105"/>
        <label>2</label>
    </ligand>
</feature>
<name>A0A0V1Q524_9ASCO</name>
<feature type="binding site" evidence="16">
    <location>
        <position position="220"/>
    </location>
    <ligand>
        <name>Zn(2+)</name>
        <dbReference type="ChEBI" id="CHEBI:29105"/>
        <label>1</label>
    </ligand>
</feature>
<keyword evidence="5" id="KW-0121">Carboxypeptidase</keyword>
<sequence>MSEFLNNEKNADALAKARAARVNRENNSSSVQLPNQGGKWVVAGILVLFLSVLLVSSNGLGYLKIALQSTQDTTVCPIHEPVVPQTYLNDKSKLYNIVHDEKFRLQSAKKLSGAVQVDTQIGDNQPDVPDAPEQWVQFQAFHDYLEKTFPTVYKRLQVEKVNTYGLVYTWKGSNDNLKPSMFIAHQDVVPVQKATLKDWTHPPFEGHYDGTYVYGRGALDCKNLLIAILETLELLIADNFKPQRSIIVAFGFDEESIGIRGAANIAKHLEKKYGHNSIYSLIDEGLGLTLDAETGQYIATPANGEKGDLNVHVFLSAPGGHSSYPPDHTAIGIMAELSSNLENDPYEPFLTSKNPILRYLQCLAVNTGDKLPELTRKAILRAGFDKVANSKILNLLLKNPMLNYLVRTTQSLDIVQGGEKANSLPEHVKLVINHRVAIETPFEEVEKHFSDQVVKVAKKYNISVEAFGEQVYNGDPNNGQFTVVVYHKTPAAPVAPSNDTVWKYLAGTTRHVFEDVVFTNLSYPIMMTPFSFTGTTDSKYYANLTRNIYRYTPGFPADFKENRVHSVDEKVPFDAHLHALAFYYEYIQNIDTPDADN</sequence>
<evidence type="ECO:0000313" key="20">
    <source>
        <dbReference type="Proteomes" id="UP000054251"/>
    </source>
</evidence>
<evidence type="ECO:0000256" key="5">
    <source>
        <dbReference type="ARBA" id="ARBA00022645"/>
    </source>
</evidence>
<evidence type="ECO:0000256" key="15">
    <source>
        <dbReference type="PIRSR" id="PIRSR037217-1"/>
    </source>
</evidence>
<gene>
    <name evidence="19" type="ORF">AC631_00709</name>
</gene>
<comment type="subcellular location">
    <subcellularLocation>
        <location evidence="2">Membrane</location>
        <topology evidence="2">Single-pass membrane protein</topology>
    </subcellularLocation>
</comment>
<dbReference type="SUPFAM" id="SSF55031">
    <property type="entry name" value="Bacterial exopeptidase dimerisation domain"/>
    <property type="match status" value="1"/>
</dbReference>
<dbReference type="InterPro" id="IPR047177">
    <property type="entry name" value="Pept_M20A"/>
</dbReference>
<evidence type="ECO:0000256" key="12">
    <source>
        <dbReference type="ARBA" id="ARBA00022989"/>
    </source>
</evidence>
<organism evidence="19 20">
    <name type="scientific">Debaryomyces fabryi</name>
    <dbReference type="NCBI Taxonomy" id="58627"/>
    <lineage>
        <taxon>Eukaryota</taxon>
        <taxon>Fungi</taxon>
        <taxon>Dikarya</taxon>
        <taxon>Ascomycota</taxon>
        <taxon>Saccharomycotina</taxon>
        <taxon>Pichiomycetes</taxon>
        <taxon>Debaryomycetaceae</taxon>
        <taxon>Debaryomyces</taxon>
    </lineage>
</organism>
<dbReference type="PANTHER" id="PTHR45962:SF1">
    <property type="entry name" value="N-FATTY-ACYL-AMINO ACID SYNTHASE_HYDROLASE PM20D1"/>
    <property type="match status" value="1"/>
</dbReference>
<dbReference type="EMBL" id="LMYN01000008">
    <property type="protein sequence ID" value="KSA03570.1"/>
    <property type="molecule type" value="Genomic_DNA"/>
</dbReference>
<dbReference type="Pfam" id="PF07687">
    <property type="entry name" value="M20_dimer"/>
    <property type="match status" value="1"/>
</dbReference>
<reference evidence="19 20" key="1">
    <citation type="submission" date="2015-11" db="EMBL/GenBank/DDBJ databases">
        <title>The genome of Debaryomyces fabryi.</title>
        <authorList>
            <person name="Tafer H."/>
            <person name="Lopandic K."/>
        </authorList>
    </citation>
    <scope>NUCLEOTIDE SEQUENCE [LARGE SCALE GENOMIC DNA]</scope>
    <source>
        <strain evidence="19 20">CBS 789</strain>
    </source>
</reference>
<comment type="caution">
    <text evidence="19">The sequence shown here is derived from an EMBL/GenBank/DDBJ whole genome shotgun (WGS) entry which is preliminary data.</text>
</comment>
<evidence type="ECO:0000256" key="17">
    <source>
        <dbReference type="SAM" id="Phobius"/>
    </source>
</evidence>
<keyword evidence="20" id="KW-1185">Reference proteome</keyword>
<dbReference type="InterPro" id="IPR036264">
    <property type="entry name" value="Bact_exopeptidase_dim_dom"/>
</dbReference>
<dbReference type="AlphaFoldDB" id="A0A0V1Q524"/>
<feature type="active site" evidence="15">
    <location>
        <position position="187"/>
    </location>
</feature>
<evidence type="ECO:0000256" key="14">
    <source>
        <dbReference type="ARBA" id="ARBA00023180"/>
    </source>
</evidence>
<dbReference type="OrthoDB" id="3064516at2759"/>
<feature type="binding site" evidence="16">
    <location>
        <position position="565"/>
    </location>
    <ligand>
        <name>Zn(2+)</name>
        <dbReference type="ChEBI" id="CHEBI:29105"/>
        <label>1</label>
    </ligand>
</feature>
<dbReference type="PANTHER" id="PTHR45962">
    <property type="entry name" value="N-FATTY-ACYL-AMINO ACID SYNTHASE/HYDROLASE PM20D1"/>
    <property type="match status" value="1"/>
</dbReference>
<dbReference type="FunFam" id="3.40.630.10:FF:000098">
    <property type="entry name" value="Gly-Xaa carboxypeptidase"/>
    <property type="match status" value="1"/>
</dbReference>
<comment type="similarity">
    <text evidence="3">Belongs to the peptidase M20A family.</text>
</comment>
<keyword evidence="8 16" id="KW-0479">Metal-binding</keyword>
<evidence type="ECO:0000256" key="2">
    <source>
        <dbReference type="ARBA" id="ARBA00004167"/>
    </source>
</evidence>
<protein>
    <recommendedName>
        <fullName evidence="18">Peptidase M20 dimerisation domain-containing protein</fullName>
    </recommendedName>
</protein>
<comment type="cofactor">
    <cofactor evidence="1">
        <name>Zn(2+)</name>
        <dbReference type="ChEBI" id="CHEBI:29105"/>
    </cofactor>
</comment>
<evidence type="ECO:0000256" key="7">
    <source>
        <dbReference type="ARBA" id="ARBA00022692"/>
    </source>
</evidence>
<evidence type="ECO:0000256" key="3">
    <source>
        <dbReference type="ARBA" id="ARBA00006247"/>
    </source>
</evidence>
<keyword evidence="11" id="KW-0832">Ubl conjugation</keyword>
<keyword evidence="6" id="KW-0645">Protease</keyword>
<evidence type="ECO:0000256" key="9">
    <source>
        <dbReference type="ARBA" id="ARBA00022801"/>
    </source>
</evidence>
<evidence type="ECO:0000256" key="1">
    <source>
        <dbReference type="ARBA" id="ARBA00001947"/>
    </source>
</evidence>
<keyword evidence="12 17" id="KW-1133">Transmembrane helix</keyword>
<evidence type="ECO:0000256" key="16">
    <source>
        <dbReference type="PIRSR" id="PIRSR037217-2"/>
    </source>
</evidence>
<evidence type="ECO:0000313" key="19">
    <source>
        <dbReference type="EMBL" id="KSA03570.1"/>
    </source>
</evidence>
<keyword evidence="7 17" id="KW-0812">Transmembrane</keyword>
<dbReference type="Proteomes" id="UP000054251">
    <property type="component" value="Unassembled WGS sequence"/>
</dbReference>
<feature type="binding site" evidence="16">
    <location>
        <position position="255"/>
    </location>
    <ligand>
        <name>Zn(2+)</name>
        <dbReference type="ChEBI" id="CHEBI:29105"/>
        <label>1</label>
    </ligand>
</feature>
<feature type="domain" description="Peptidase M20 dimerisation" evidence="18">
    <location>
        <begin position="303"/>
        <end position="460"/>
    </location>
</feature>
<feature type="transmembrane region" description="Helical" evidence="17">
    <location>
        <begin position="40"/>
        <end position="63"/>
    </location>
</feature>
<dbReference type="GO" id="GO:0051603">
    <property type="term" value="P:proteolysis involved in protein catabolic process"/>
    <property type="evidence" value="ECO:0007669"/>
    <property type="project" value="TreeGrafter"/>
</dbReference>
<dbReference type="RefSeq" id="XP_015469672.1">
    <property type="nucleotide sequence ID" value="XM_015609539.1"/>
</dbReference>
<dbReference type="CDD" id="cd05674">
    <property type="entry name" value="M20_yscS"/>
    <property type="match status" value="1"/>
</dbReference>
<dbReference type="SUPFAM" id="SSF53187">
    <property type="entry name" value="Zn-dependent exopeptidases"/>
    <property type="match status" value="1"/>
</dbReference>
<evidence type="ECO:0000256" key="13">
    <source>
        <dbReference type="ARBA" id="ARBA00023136"/>
    </source>
</evidence>
<keyword evidence="4" id="KW-1017">Isopeptide bond</keyword>
<dbReference type="Gene3D" id="3.30.70.360">
    <property type="match status" value="1"/>
</dbReference>
<evidence type="ECO:0000256" key="4">
    <source>
        <dbReference type="ARBA" id="ARBA00022499"/>
    </source>
</evidence>
<dbReference type="PIRSF" id="PIRSF037217">
    <property type="entry name" value="Carboxypeptidase_S"/>
    <property type="match status" value="1"/>
</dbReference>
<dbReference type="InterPro" id="IPR017141">
    <property type="entry name" value="Pept_M20_carboxypep"/>
</dbReference>
<dbReference type="GeneID" id="26837718"/>
<keyword evidence="9" id="KW-0378">Hydrolase</keyword>
<evidence type="ECO:0000256" key="8">
    <source>
        <dbReference type="ARBA" id="ARBA00022723"/>
    </source>
</evidence>
<dbReference type="Gene3D" id="1.10.150.900">
    <property type="match status" value="1"/>
</dbReference>